<dbReference type="Proteomes" id="UP001620626">
    <property type="component" value="Unassembled WGS sequence"/>
</dbReference>
<gene>
    <name evidence="7" type="ORF">niasHT_005048</name>
</gene>
<dbReference type="Pfam" id="PF25031">
    <property type="entry name" value="SBSPON_C"/>
    <property type="match status" value="1"/>
</dbReference>
<evidence type="ECO:0000256" key="1">
    <source>
        <dbReference type="ARBA" id="ARBA00022729"/>
    </source>
</evidence>
<dbReference type="InterPro" id="IPR000884">
    <property type="entry name" value="TSP1_rpt"/>
</dbReference>
<evidence type="ECO:0000313" key="8">
    <source>
        <dbReference type="Proteomes" id="UP001620626"/>
    </source>
</evidence>
<dbReference type="Gene3D" id="2.20.100.10">
    <property type="entry name" value="Thrombospondin type-1 (TSP1) repeat"/>
    <property type="match status" value="1"/>
</dbReference>
<dbReference type="InterPro" id="IPR044004">
    <property type="entry name" value="TSP1_spondin_dom"/>
</dbReference>
<dbReference type="InterPro" id="IPR039942">
    <property type="entry name" value="SBSPO"/>
</dbReference>
<dbReference type="SMART" id="SM00209">
    <property type="entry name" value="TSP1"/>
    <property type="match status" value="1"/>
</dbReference>
<keyword evidence="8" id="KW-1185">Reference proteome</keyword>
<dbReference type="Pfam" id="PF19028">
    <property type="entry name" value="TSP1_spondin"/>
    <property type="match status" value="1"/>
</dbReference>
<dbReference type="PROSITE" id="PS50092">
    <property type="entry name" value="TSP1"/>
    <property type="match status" value="1"/>
</dbReference>
<feature type="domain" description="SMB" evidence="6">
    <location>
        <begin position="288"/>
        <end position="316"/>
    </location>
</feature>
<dbReference type="Pfam" id="PF01033">
    <property type="entry name" value="Somatomedin_B"/>
    <property type="match status" value="1"/>
</dbReference>
<reference evidence="7 8" key="1">
    <citation type="submission" date="2024-10" db="EMBL/GenBank/DDBJ databases">
        <authorList>
            <person name="Kim D."/>
        </authorList>
    </citation>
    <scope>NUCLEOTIDE SEQUENCE [LARGE SCALE GENOMIC DNA]</scope>
    <source>
        <strain evidence="7">BH-2024</strain>
    </source>
</reference>
<evidence type="ECO:0000256" key="3">
    <source>
        <dbReference type="ARBA" id="ARBA00023180"/>
    </source>
</evidence>
<sequence length="580" mass="65762">MLSLSSLLFLLNPFLASPSPLFHQLHHQLLLLQLLFLLPKRVVPLENDERRGHAKQYLQHHPHSVHPRPPQSVLPVPQLGCFRFGQPLCCGARNMSCKSMDDSSRPILSFVPRNDQPLREVRLGNYCIGRVILPNLVALNERGAQILHNLGQREHFLLNSGGGRRKKVANNFYEREETVIKFGHEAQIRERMGPEQHEMGDDGEGGRQSPVVRYSLLSRYLPLRIVKRRIRVEKKRTEEEEEKWGDEKEEWEEEEGGTAAGKEEAAGQWAAVSEPWPLQILTESGVDCFCDELCAEYGDCCSNYAQACPPSDCEVSRWSDWTECLADDGNCGVGTRERRRAVVRERANAGRKCPALKETIACFKQCHAFDQMNGEGKSNFEPSPTTVALLLDYHFANARRALPITFLKRKNQTTENDGQSSKKETHLIQKNKRKNDQYCVHYQIVWLNEHCTDQKQWHSKLSPGKVICAECQPEAQFHRTVPKCASDLEDGQSGFWKLIGPRYCYGIWHRLYSSAAPPPLGCACSKHFPLLTPFLMWGGASEEKGAAGTQTPRIGTLLMLEANSRLSRPITYNASYLGIY</sequence>
<evidence type="ECO:0000256" key="2">
    <source>
        <dbReference type="ARBA" id="ARBA00023157"/>
    </source>
</evidence>
<keyword evidence="1 5" id="KW-0732">Signal</keyword>
<evidence type="ECO:0000259" key="6">
    <source>
        <dbReference type="PROSITE" id="PS50958"/>
    </source>
</evidence>
<organism evidence="7 8">
    <name type="scientific">Heterodera trifolii</name>
    <dbReference type="NCBI Taxonomy" id="157864"/>
    <lineage>
        <taxon>Eukaryota</taxon>
        <taxon>Metazoa</taxon>
        <taxon>Ecdysozoa</taxon>
        <taxon>Nematoda</taxon>
        <taxon>Chromadorea</taxon>
        <taxon>Rhabditida</taxon>
        <taxon>Tylenchina</taxon>
        <taxon>Tylenchomorpha</taxon>
        <taxon>Tylenchoidea</taxon>
        <taxon>Heteroderidae</taxon>
        <taxon>Heteroderinae</taxon>
        <taxon>Heterodera</taxon>
    </lineage>
</organism>
<dbReference type="SUPFAM" id="SSF82895">
    <property type="entry name" value="TSP-1 type 1 repeat"/>
    <property type="match status" value="1"/>
</dbReference>
<dbReference type="InterPro" id="IPR036383">
    <property type="entry name" value="TSP1_rpt_sf"/>
</dbReference>
<dbReference type="PANTHER" id="PTHR20920:SF5">
    <property type="entry name" value="SMB DOMAIN-CONTAINING PROTEIN"/>
    <property type="match status" value="1"/>
</dbReference>
<evidence type="ECO:0000256" key="4">
    <source>
        <dbReference type="SAM" id="MobiDB-lite"/>
    </source>
</evidence>
<keyword evidence="2" id="KW-1015">Disulfide bond</keyword>
<feature type="compositionally biased region" description="Acidic residues" evidence="4">
    <location>
        <begin position="239"/>
        <end position="256"/>
    </location>
</feature>
<proteinExistence type="predicted"/>
<comment type="caution">
    <text evidence="7">The sequence shown here is derived from an EMBL/GenBank/DDBJ whole genome shotgun (WGS) entry which is preliminary data.</text>
</comment>
<name>A0ABD2M8M8_9BILA</name>
<evidence type="ECO:0000256" key="5">
    <source>
        <dbReference type="SAM" id="SignalP"/>
    </source>
</evidence>
<dbReference type="InterPro" id="IPR056801">
    <property type="entry name" value="SBSPON_C"/>
</dbReference>
<feature type="chain" id="PRO_5044751028" description="SMB domain-containing protein" evidence="5">
    <location>
        <begin position="17"/>
        <end position="580"/>
    </location>
</feature>
<evidence type="ECO:0000313" key="7">
    <source>
        <dbReference type="EMBL" id="KAL3123115.1"/>
    </source>
</evidence>
<dbReference type="EMBL" id="JBICBT010000111">
    <property type="protein sequence ID" value="KAL3123115.1"/>
    <property type="molecule type" value="Genomic_DNA"/>
</dbReference>
<accession>A0ABD2M8M8</accession>
<dbReference type="InterPro" id="IPR036024">
    <property type="entry name" value="Somatomedin_B-like_dom_sf"/>
</dbReference>
<dbReference type="InterPro" id="IPR001212">
    <property type="entry name" value="Somatomedin_B_dom"/>
</dbReference>
<dbReference type="PANTHER" id="PTHR20920">
    <property type="entry name" value="RPE-SPONDIN"/>
    <property type="match status" value="1"/>
</dbReference>
<keyword evidence="3" id="KW-0325">Glycoprotein</keyword>
<dbReference type="SUPFAM" id="SSF90188">
    <property type="entry name" value="Somatomedin B domain"/>
    <property type="match status" value="1"/>
</dbReference>
<dbReference type="PROSITE" id="PS50958">
    <property type="entry name" value="SMB_2"/>
    <property type="match status" value="1"/>
</dbReference>
<dbReference type="PROSITE" id="PS00524">
    <property type="entry name" value="SMB_1"/>
    <property type="match status" value="1"/>
</dbReference>
<feature type="region of interest" description="Disordered" evidence="4">
    <location>
        <begin position="236"/>
        <end position="263"/>
    </location>
</feature>
<protein>
    <recommendedName>
        <fullName evidence="6">SMB domain-containing protein</fullName>
    </recommendedName>
</protein>
<feature type="signal peptide" evidence="5">
    <location>
        <begin position="1"/>
        <end position="16"/>
    </location>
</feature>
<dbReference type="AlphaFoldDB" id="A0ABD2M8M8"/>